<keyword evidence="2" id="KW-1185">Reference proteome</keyword>
<dbReference type="EMBL" id="FOXH01000003">
    <property type="protein sequence ID" value="SFP42737.1"/>
    <property type="molecule type" value="Genomic_DNA"/>
</dbReference>
<evidence type="ECO:0008006" key="3">
    <source>
        <dbReference type="Google" id="ProtNLM"/>
    </source>
</evidence>
<sequence>MKKNLMLLSLLVLLGSCSKKTYLTGNLMYLFEENELQLSKIQLYNDNPLFLEREVASSDANVKSGKVFFKNGRYINRISLEKETPGLLVKESKGQLLVGFESGSGEEKALHFAPVAGEKGEYFYQLVDEKGSALFSRLEYDGNRYLVIYKKPRVRLMVMKSTLNGLKIKTHKMKGNKVK</sequence>
<name>A0A1I5Q9B7_9BACT</name>
<protein>
    <recommendedName>
        <fullName evidence="3">Lipoprotein</fullName>
    </recommendedName>
</protein>
<reference evidence="1 2" key="1">
    <citation type="submission" date="2016-10" db="EMBL/GenBank/DDBJ databases">
        <authorList>
            <person name="de Groot N.N."/>
        </authorList>
    </citation>
    <scope>NUCLEOTIDE SEQUENCE [LARGE SCALE GENOMIC DNA]</scope>
    <source>
        <strain evidence="2">E92,LMG 26720,CCM 7988</strain>
    </source>
</reference>
<dbReference type="AlphaFoldDB" id="A0A1I5Q9B7"/>
<evidence type="ECO:0000313" key="1">
    <source>
        <dbReference type="EMBL" id="SFP42737.1"/>
    </source>
</evidence>
<dbReference type="RefSeq" id="WP_143095161.1">
    <property type="nucleotide sequence ID" value="NZ_FOXH01000003.1"/>
</dbReference>
<gene>
    <name evidence="1" type="ORF">SAMN04515674_10375</name>
</gene>
<organism evidence="1 2">
    <name type="scientific">Pseudarcicella hirudinis</name>
    <dbReference type="NCBI Taxonomy" id="1079859"/>
    <lineage>
        <taxon>Bacteria</taxon>
        <taxon>Pseudomonadati</taxon>
        <taxon>Bacteroidota</taxon>
        <taxon>Cytophagia</taxon>
        <taxon>Cytophagales</taxon>
        <taxon>Flectobacillaceae</taxon>
        <taxon>Pseudarcicella</taxon>
    </lineage>
</organism>
<dbReference type="STRING" id="1079859.SAMN04515674_10375"/>
<dbReference type="OrthoDB" id="665552at2"/>
<proteinExistence type="predicted"/>
<accession>A0A1I5Q9B7</accession>
<dbReference type="PROSITE" id="PS51257">
    <property type="entry name" value="PROKAR_LIPOPROTEIN"/>
    <property type="match status" value="1"/>
</dbReference>
<evidence type="ECO:0000313" key="2">
    <source>
        <dbReference type="Proteomes" id="UP000199306"/>
    </source>
</evidence>
<dbReference type="Proteomes" id="UP000199306">
    <property type="component" value="Unassembled WGS sequence"/>
</dbReference>